<proteinExistence type="predicted"/>
<accession>A0A165H510</accession>
<gene>
    <name evidence="2" type="ORF">AV656_07750</name>
</gene>
<dbReference type="OrthoDB" id="2112928at2"/>
<keyword evidence="1" id="KW-0812">Transmembrane</keyword>
<comment type="caution">
    <text evidence="2">The sequence shown here is derived from an EMBL/GenBank/DDBJ whole genome shotgun (WGS) entry which is preliminary data.</text>
</comment>
<feature type="transmembrane region" description="Helical" evidence="1">
    <location>
        <begin position="14"/>
        <end position="31"/>
    </location>
</feature>
<reference evidence="2 3" key="1">
    <citation type="submission" date="2016-01" db="EMBL/GenBank/DDBJ databases">
        <title>Whole genome sequencing of Bhargavaea cecembensis T14.</title>
        <authorList>
            <person name="Hong K.W."/>
        </authorList>
    </citation>
    <scope>NUCLEOTIDE SEQUENCE [LARGE SCALE GENOMIC DNA]</scope>
    <source>
        <strain evidence="2 3">T14</strain>
    </source>
</reference>
<dbReference type="EMBL" id="LQNT01000009">
    <property type="protein sequence ID" value="KZE38788.1"/>
    <property type="molecule type" value="Genomic_DNA"/>
</dbReference>
<evidence type="ECO:0008006" key="4">
    <source>
        <dbReference type="Google" id="ProtNLM"/>
    </source>
</evidence>
<protein>
    <recommendedName>
        <fullName evidence="4">DUF3311 domain-containing protein</fullName>
    </recommendedName>
</protein>
<name>A0A165H510_9BACL</name>
<dbReference type="AlphaFoldDB" id="A0A165H510"/>
<keyword evidence="1" id="KW-1133">Transmembrane helix</keyword>
<feature type="transmembrane region" description="Helical" evidence="1">
    <location>
        <begin position="43"/>
        <end position="63"/>
    </location>
</feature>
<dbReference type="RefSeq" id="WP_063180667.1">
    <property type="nucleotide sequence ID" value="NZ_LQNT01000009.1"/>
</dbReference>
<evidence type="ECO:0000256" key="1">
    <source>
        <dbReference type="SAM" id="Phobius"/>
    </source>
</evidence>
<keyword evidence="1" id="KW-0472">Membrane</keyword>
<dbReference type="Proteomes" id="UP000076490">
    <property type="component" value="Unassembled WGS sequence"/>
</dbReference>
<organism evidence="2 3">
    <name type="scientific">Bhargavaea cecembensis</name>
    <dbReference type="NCBI Taxonomy" id="394098"/>
    <lineage>
        <taxon>Bacteria</taxon>
        <taxon>Bacillati</taxon>
        <taxon>Bacillota</taxon>
        <taxon>Bacilli</taxon>
        <taxon>Bacillales</taxon>
        <taxon>Caryophanaceae</taxon>
        <taxon>Bhargavaea</taxon>
    </lineage>
</organism>
<sequence>MNSKTIKEPIRKKWIWIGLVLIVLANVPWYFPEGDIYPLVFGLPYWALIILISSLVLSGYLYWVTLTQWNLVEEEEEQEQREGGTAE</sequence>
<evidence type="ECO:0000313" key="2">
    <source>
        <dbReference type="EMBL" id="KZE38788.1"/>
    </source>
</evidence>
<evidence type="ECO:0000313" key="3">
    <source>
        <dbReference type="Proteomes" id="UP000076490"/>
    </source>
</evidence>